<dbReference type="Gene3D" id="3.30.450.20">
    <property type="entry name" value="PAS domain"/>
    <property type="match status" value="3"/>
</dbReference>
<evidence type="ECO:0000256" key="3">
    <source>
        <dbReference type="ARBA" id="ARBA00022553"/>
    </source>
</evidence>
<dbReference type="InterPro" id="IPR001610">
    <property type="entry name" value="PAC"/>
</dbReference>
<dbReference type="Pfam" id="PF08448">
    <property type="entry name" value="PAS_4"/>
    <property type="match status" value="2"/>
</dbReference>
<accession>A0A328B791</accession>
<sequence>MAARIRAYDWSASLGPIAAWPGSLKTTVGLLVHSPVPIVLLWGEDGVMIYNDAYSVFAGGRHPQLLGSKVREGWPEAADFNDNVMKVGLAGGVLAYRDQEMTLYRSGKPEQVWMNLDYSPVIDESGRPGGVIAIVVETSERVLADRRIQAEQERQRQLLRQMPGFVGVLSGPEHVYEYVNEAYVTISERSEFLGRTFAEVFPDLTGQAFLPLLDQVYATGERHVARGMELRLHGSDQTQYIDFLFEPTRDAKGEVNGIFIGGYEVTDAYRAAAALRESEARLRELNAALERKVIERTQARGRTWQVSPDLMGALNSQGYFETSNPAWKSVLGWSEEEVASMSIFELLHPDDVERTRSGFDLTQQGQPAIRFPNRYRCKDGSHRWISWVGVPEDGMVYCSGRDITEEKAAEAELAQAQEALRQAQKMEAVGQLTGGIAHDFNNLLAGISGNLELLEKRLGDGRLSGIERYIAAAQGASRRAAALTQRLLAFSRRQTLDPKPVDANRLIAGMEDLIRRSVGPDVEVEVVGAGGLWRTRVDPSQLENSLLNLCINARDAMAPAGGRLTVETANKWLDDRAARERDLTPGQYVALHVTDTGSGMTPEVIARAFDPFFTTKPLGEGTGLGLSMIYGFVRQSGGQVRIYSELGKGTTMCLYLPRYTGPDEVAEDVAAAAAIDPGEGETVLVIDDEPTVRSLVVEVLEDNGYTAVEAADGPGGLRILQSDARIDLLITDVGLPGGINGRQVADAARTVRPDLKVLFITGYAENAAIGNGHLEAGMEIITKPFAMAALGAKIRELIDR</sequence>
<evidence type="ECO:0000259" key="7">
    <source>
        <dbReference type="PROSITE" id="PS50112"/>
    </source>
</evidence>
<keyword evidence="9" id="KW-0418">Kinase</keyword>
<dbReference type="CDD" id="cd18161">
    <property type="entry name" value="REC_hyHK_blue-like"/>
    <property type="match status" value="1"/>
</dbReference>
<comment type="catalytic activity">
    <reaction evidence="1">
        <text>ATP + protein L-histidine = ADP + protein N-phospho-L-histidine.</text>
        <dbReference type="EC" id="2.7.13.3"/>
    </reaction>
</comment>
<dbReference type="Proteomes" id="UP000249842">
    <property type="component" value="Unassembled WGS sequence"/>
</dbReference>
<evidence type="ECO:0000259" key="5">
    <source>
        <dbReference type="PROSITE" id="PS50109"/>
    </source>
</evidence>
<dbReference type="SUPFAM" id="SSF55874">
    <property type="entry name" value="ATPase domain of HSP90 chaperone/DNA topoisomerase II/histidine kinase"/>
    <property type="match status" value="1"/>
</dbReference>
<keyword evidence="3 4" id="KW-0597">Phosphoprotein</keyword>
<dbReference type="PANTHER" id="PTHR43065">
    <property type="entry name" value="SENSOR HISTIDINE KINASE"/>
    <property type="match status" value="1"/>
</dbReference>
<dbReference type="Pfam" id="PF00512">
    <property type="entry name" value="HisKA"/>
    <property type="match status" value="1"/>
</dbReference>
<dbReference type="SUPFAM" id="SSF52172">
    <property type="entry name" value="CheY-like"/>
    <property type="match status" value="1"/>
</dbReference>
<dbReference type="SMART" id="SM00387">
    <property type="entry name" value="HATPase_c"/>
    <property type="match status" value="1"/>
</dbReference>
<dbReference type="SMART" id="SM00388">
    <property type="entry name" value="HisKA"/>
    <property type="match status" value="1"/>
</dbReference>
<dbReference type="PROSITE" id="PS50109">
    <property type="entry name" value="HIS_KIN"/>
    <property type="match status" value="1"/>
</dbReference>
<feature type="domain" description="Histidine kinase" evidence="5">
    <location>
        <begin position="435"/>
        <end position="660"/>
    </location>
</feature>
<dbReference type="EC" id="2.7.13.3" evidence="2"/>
<keyword evidence="10" id="KW-1185">Reference proteome</keyword>
<dbReference type="InterPro" id="IPR004358">
    <property type="entry name" value="Sig_transdc_His_kin-like_C"/>
</dbReference>
<dbReference type="InterPro" id="IPR005467">
    <property type="entry name" value="His_kinase_dom"/>
</dbReference>
<dbReference type="Pfam" id="PF08447">
    <property type="entry name" value="PAS_3"/>
    <property type="match status" value="1"/>
</dbReference>
<evidence type="ECO:0000256" key="4">
    <source>
        <dbReference type="PROSITE-ProRule" id="PRU00169"/>
    </source>
</evidence>
<dbReference type="PROSITE" id="PS50113">
    <property type="entry name" value="PAC"/>
    <property type="match status" value="1"/>
</dbReference>
<gene>
    <name evidence="9" type="ORF">DJ021_05835</name>
</gene>
<name>A0A328B791_9CAUL</name>
<dbReference type="PROSITE" id="PS50110">
    <property type="entry name" value="RESPONSE_REGULATORY"/>
    <property type="match status" value="1"/>
</dbReference>
<dbReference type="InterPro" id="IPR000014">
    <property type="entry name" value="PAS"/>
</dbReference>
<dbReference type="InterPro" id="IPR003661">
    <property type="entry name" value="HisK_dim/P_dom"/>
</dbReference>
<comment type="caution">
    <text evidence="9">The sequence shown here is derived from an EMBL/GenBank/DDBJ whole genome shotgun (WGS) entry which is preliminary data.</text>
</comment>
<feature type="modified residue" description="4-aspartylphosphate" evidence="4">
    <location>
        <position position="732"/>
    </location>
</feature>
<dbReference type="InterPro" id="IPR011006">
    <property type="entry name" value="CheY-like_superfamily"/>
</dbReference>
<dbReference type="InterPro" id="IPR000700">
    <property type="entry name" value="PAS-assoc_C"/>
</dbReference>
<dbReference type="AlphaFoldDB" id="A0A328B791"/>
<evidence type="ECO:0000256" key="2">
    <source>
        <dbReference type="ARBA" id="ARBA00012438"/>
    </source>
</evidence>
<feature type="domain" description="PAS" evidence="7">
    <location>
        <begin position="313"/>
        <end position="366"/>
    </location>
</feature>
<reference evidence="10" key="1">
    <citation type="submission" date="2018-05" db="EMBL/GenBank/DDBJ databases">
        <authorList>
            <person name="Li X."/>
        </authorList>
    </citation>
    <scope>NUCLEOTIDE SEQUENCE [LARGE SCALE GENOMIC DNA]</scope>
    <source>
        <strain evidence="10">HKS-05</strain>
    </source>
</reference>
<dbReference type="SUPFAM" id="SSF47384">
    <property type="entry name" value="Homodimeric domain of signal transducing histidine kinase"/>
    <property type="match status" value="1"/>
</dbReference>
<dbReference type="GO" id="GO:0000155">
    <property type="term" value="F:phosphorelay sensor kinase activity"/>
    <property type="evidence" value="ECO:0007669"/>
    <property type="project" value="InterPro"/>
</dbReference>
<proteinExistence type="predicted"/>
<dbReference type="PRINTS" id="PR00344">
    <property type="entry name" value="BCTRLSENSOR"/>
</dbReference>
<dbReference type="InterPro" id="IPR036097">
    <property type="entry name" value="HisK_dim/P_sf"/>
</dbReference>
<feature type="domain" description="PAC" evidence="8">
    <location>
        <begin position="97"/>
        <end position="150"/>
    </location>
</feature>
<dbReference type="CDD" id="cd00130">
    <property type="entry name" value="PAS"/>
    <property type="match status" value="1"/>
</dbReference>
<dbReference type="InterPro" id="IPR035965">
    <property type="entry name" value="PAS-like_dom_sf"/>
</dbReference>
<dbReference type="InterPro" id="IPR003594">
    <property type="entry name" value="HATPase_dom"/>
</dbReference>
<dbReference type="SMART" id="SM00448">
    <property type="entry name" value="REC"/>
    <property type="match status" value="1"/>
</dbReference>
<dbReference type="SMART" id="SM00091">
    <property type="entry name" value="PAS"/>
    <property type="match status" value="2"/>
</dbReference>
<dbReference type="PROSITE" id="PS50112">
    <property type="entry name" value="PAS"/>
    <property type="match status" value="1"/>
</dbReference>
<dbReference type="PANTHER" id="PTHR43065:SF42">
    <property type="entry name" value="TWO-COMPONENT SENSOR PPRA"/>
    <property type="match status" value="1"/>
</dbReference>
<evidence type="ECO:0000256" key="1">
    <source>
        <dbReference type="ARBA" id="ARBA00000085"/>
    </source>
</evidence>
<dbReference type="InterPro" id="IPR001789">
    <property type="entry name" value="Sig_transdc_resp-reg_receiver"/>
</dbReference>
<dbReference type="Pfam" id="PF02518">
    <property type="entry name" value="HATPase_c"/>
    <property type="match status" value="1"/>
</dbReference>
<evidence type="ECO:0000259" key="6">
    <source>
        <dbReference type="PROSITE" id="PS50110"/>
    </source>
</evidence>
<dbReference type="SUPFAM" id="SSF55785">
    <property type="entry name" value="PYP-like sensor domain (PAS domain)"/>
    <property type="match status" value="3"/>
</dbReference>
<dbReference type="Gene3D" id="3.40.50.2300">
    <property type="match status" value="1"/>
</dbReference>
<feature type="domain" description="Response regulatory" evidence="6">
    <location>
        <begin position="682"/>
        <end position="798"/>
    </location>
</feature>
<dbReference type="Pfam" id="PF00072">
    <property type="entry name" value="Response_reg"/>
    <property type="match status" value="1"/>
</dbReference>
<keyword evidence="9" id="KW-0808">Transferase</keyword>
<dbReference type="InterPro" id="IPR013655">
    <property type="entry name" value="PAS_fold_3"/>
</dbReference>
<dbReference type="Gene3D" id="1.10.287.130">
    <property type="match status" value="1"/>
</dbReference>
<dbReference type="InterPro" id="IPR013656">
    <property type="entry name" value="PAS_4"/>
</dbReference>
<dbReference type="NCBIfam" id="TIGR00229">
    <property type="entry name" value="sensory_box"/>
    <property type="match status" value="1"/>
</dbReference>
<dbReference type="EMBL" id="QFYP01000001">
    <property type="protein sequence ID" value="RAK61704.1"/>
    <property type="molecule type" value="Genomic_DNA"/>
</dbReference>
<evidence type="ECO:0000313" key="9">
    <source>
        <dbReference type="EMBL" id="RAK61704.1"/>
    </source>
</evidence>
<dbReference type="SMART" id="SM00086">
    <property type="entry name" value="PAC"/>
    <property type="match status" value="2"/>
</dbReference>
<dbReference type="CDD" id="cd00082">
    <property type="entry name" value="HisKA"/>
    <property type="match status" value="1"/>
</dbReference>
<dbReference type="Gene3D" id="3.30.565.10">
    <property type="entry name" value="Histidine kinase-like ATPase, C-terminal domain"/>
    <property type="match status" value="1"/>
</dbReference>
<organism evidence="9 10">
    <name type="scientific">Phenylobacterium hankyongense</name>
    <dbReference type="NCBI Taxonomy" id="1813876"/>
    <lineage>
        <taxon>Bacteria</taxon>
        <taxon>Pseudomonadati</taxon>
        <taxon>Pseudomonadota</taxon>
        <taxon>Alphaproteobacteria</taxon>
        <taxon>Caulobacterales</taxon>
        <taxon>Caulobacteraceae</taxon>
        <taxon>Phenylobacterium</taxon>
    </lineage>
</organism>
<dbReference type="CDD" id="cd16919">
    <property type="entry name" value="HATPase_CckA-like"/>
    <property type="match status" value="1"/>
</dbReference>
<evidence type="ECO:0000313" key="10">
    <source>
        <dbReference type="Proteomes" id="UP000249842"/>
    </source>
</evidence>
<dbReference type="RefSeq" id="WP_111458990.1">
    <property type="nucleotide sequence ID" value="NZ_QFYP01000001.1"/>
</dbReference>
<dbReference type="OrthoDB" id="9796100at2"/>
<protein>
    <recommendedName>
        <fullName evidence="2">histidine kinase</fullName>
        <ecNumber evidence="2">2.7.13.3</ecNumber>
    </recommendedName>
</protein>
<dbReference type="InterPro" id="IPR036890">
    <property type="entry name" value="HATPase_C_sf"/>
</dbReference>
<evidence type="ECO:0000259" key="8">
    <source>
        <dbReference type="PROSITE" id="PS50113"/>
    </source>
</evidence>